<dbReference type="AlphaFoldDB" id="A0A9X2V8K5"/>
<sequence length="39" mass="4534">MSKMYLTESALHLLPRGQSDLANQTWLEDRNAPINPFQF</sequence>
<evidence type="ECO:0000313" key="2">
    <source>
        <dbReference type="Proteomes" id="UP001155144"/>
    </source>
</evidence>
<comment type="caution">
    <text evidence="1">The sequence shown here is derived from an EMBL/GenBank/DDBJ whole genome shotgun (WGS) entry which is preliminary data.</text>
</comment>
<evidence type="ECO:0000313" key="1">
    <source>
        <dbReference type="EMBL" id="MCS4122825.1"/>
    </source>
</evidence>
<protein>
    <submittedName>
        <fullName evidence="1">Uncharacterized protein</fullName>
    </submittedName>
</protein>
<organism evidence="1 2">
    <name type="scientific">Salinibacter ruber</name>
    <dbReference type="NCBI Taxonomy" id="146919"/>
    <lineage>
        <taxon>Bacteria</taxon>
        <taxon>Pseudomonadati</taxon>
        <taxon>Rhodothermota</taxon>
        <taxon>Rhodothermia</taxon>
        <taxon>Rhodothermales</taxon>
        <taxon>Salinibacteraceae</taxon>
        <taxon>Salinibacter</taxon>
    </lineage>
</organism>
<gene>
    <name evidence="1" type="ORF">GGP45_003193</name>
</gene>
<reference evidence="1" key="1">
    <citation type="submission" date="2022-08" db="EMBL/GenBank/DDBJ databases">
        <title>Genomic Encyclopedia of Type Strains, Phase V (KMG-V): Genome sequencing to study the core and pangenomes of soil and plant-associated prokaryotes.</title>
        <authorList>
            <person name="Whitman W."/>
        </authorList>
    </citation>
    <scope>NUCLEOTIDE SEQUENCE</scope>
    <source>
        <strain evidence="1">SP3026</strain>
    </source>
</reference>
<dbReference type="Proteomes" id="UP001155144">
    <property type="component" value="Unassembled WGS sequence"/>
</dbReference>
<dbReference type="EMBL" id="JANUBL010000011">
    <property type="protein sequence ID" value="MCS4122825.1"/>
    <property type="molecule type" value="Genomic_DNA"/>
</dbReference>
<name>A0A9X2V8K5_9BACT</name>
<proteinExistence type="predicted"/>
<accession>A0A9X2V8K5</accession>